<feature type="domain" description="ABC transporter" evidence="2">
    <location>
        <begin position="26"/>
        <end position="109"/>
    </location>
</feature>
<dbReference type="EMBL" id="UINC01069380">
    <property type="protein sequence ID" value="SVC02712.1"/>
    <property type="molecule type" value="Genomic_DNA"/>
</dbReference>
<proteinExistence type="predicted"/>
<dbReference type="SUPFAM" id="SSF52540">
    <property type="entry name" value="P-loop containing nucleoside triphosphate hydrolases"/>
    <property type="match status" value="1"/>
</dbReference>
<dbReference type="GO" id="GO:0016887">
    <property type="term" value="F:ATP hydrolysis activity"/>
    <property type="evidence" value="ECO:0007669"/>
    <property type="project" value="InterPro"/>
</dbReference>
<dbReference type="PANTHER" id="PTHR42788:SF2">
    <property type="entry name" value="ABC TRANSPORTER ATP-BINDING PROTEIN"/>
    <property type="match status" value="1"/>
</dbReference>
<dbReference type="InterPro" id="IPR027417">
    <property type="entry name" value="P-loop_NTPase"/>
</dbReference>
<dbReference type="Pfam" id="PF00005">
    <property type="entry name" value="ABC_tran"/>
    <property type="match status" value="1"/>
</dbReference>
<sequence>MTKNQPALSLKNLEHTFTGPPLVKALENINLEIERGLFVSLVGPSGCGKSTLLRILAGITKPDSGTAQIHGKNAIGSTGQSAYMAQRDLLLPWKRVLQNATLGAELSGIKKTTAKE</sequence>
<dbReference type="Gene3D" id="3.40.50.300">
    <property type="entry name" value="P-loop containing nucleotide triphosphate hydrolases"/>
    <property type="match status" value="1"/>
</dbReference>
<keyword evidence="1" id="KW-0813">Transport</keyword>
<reference evidence="3" key="1">
    <citation type="submission" date="2018-05" db="EMBL/GenBank/DDBJ databases">
        <authorList>
            <person name="Lanie J.A."/>
            <person name="Ng W.-L."/>
            <person name="Kazmierczak K.M."/>
            <person name="Andrzejewski T.M."/>
            <person name="Davidsen T.M."/>
            <person name="Wayne K.J."/>
            <person name="Tettelin H."/>
            <person name="Glass J.I."/>
            <person name="Rusch D."/>
            <person name="Podicherti R."/>
            <person name="Tsui H.-C.T."/>
            <person name="Winkler M.E."/>
        </authorList>
    </citation>
    <scope>NUCLEOTIDE SEQUENCE</scope>
</reference>
<dbReference type="GO" id="GO:0005524">
    <property type="term" value="F:ATP binding"/>
    <property type="evidence" value="ECO:0007669"/>
    <property type="project" value="InterPro"/>
</dbReference>
<evidence type="ECO:0000259" key="2">
    <source>
        <dbReference type="Pfam" id="PF00005"/>
    </source>
</evidence>
<dbReference type="AlphaFoldDB" id="A0A382IU22"/>
<dbReference type="InterPro" id="IPR003439">
    <property type="entry name" value="ABC_transporter-like_ATP-bd"/>
</dbReference>
<evidence type="ECO:0000313" key="3">
    <source>
        <dbReference type="EMBL" id="SVC02712.1"/>
    </source>
</evidence>
<evidence type="ECO:0000256" key="1">
    <source>
        <dbReference type="ARBA" id="ARBA00022448"/>
    </source>
</evidence>
<gene>
    <name evidence="3" type="ORF">METZ01_LOCUS255566</name>
</gene>
<feature type="non-terminal residue" evidence="3">
    <location>
        <position position="116"/>
    </location>
</feature>
<accession>A0A382IU22</accession>
<dbReference type="PANTHER" id="PTHR42788">
    <property type="entry name" value="TAURINE IMPORT ATP-BINDING PROTEIN-RELATED"/>
    <property type="match status" value="1"/>
</dbReference>
<name>A0A382IU22_9ZZZZ</name>
<protein>
    <recommendedName>
        <fullName evidence="2">ABC transporter domain-containing protein</fullName>
    </recommendedName>
</protein>
<dbReference type="InterPro" id="IPR050166">
    <property type="entry name" value="ABC_transporter_ATP-bind"/>
</dbReference>
<organism evidence="3">
    <name type="scientific">marine metagenome</name>
    <dbReference type="NCBI Taxonomy" id="408172"/>
    <lineage>
        <taxon>unclassified sequences</taxon>
        <taxon>metagenomes</taxon>
        <taxon>ecological metagenomes</taxon>
    </lineage>
</organism>